<dbReference type="GeneID" id="89930228"/>
<keyword evidence="2" id="KW-1185">Reference proteome</keyword>
<sequence length="527" mass="59466">MTIKVKRATTMARQHPGITFVHPHDPSTPPKRKSNPKWLRRHVMLAHLSKCAGPAENKTCAQHLKDTQSITSTNGDDSKALELLLRPNSLARSPALPSSGPTYACGAMSMSETAVWFFCSHLREAQAHLFTAAHKTWVEQLWDAARYDALVLRCISLSMLLKRANLTGQAEWASYYKEKQSLLRDLKAAIGRLHKLGSQPQQSLALAMALLSELESRELGDLPAARIHLKAISNLFPNHRLSHAAWRVASRVDLRQSLVSGERPLMTYYIPEGYKKRLRNSTEFAAQATALSLENCRALPESRLLDNGRSFELLRNLHQICLPWDVMIADSEVPLGHVYDLAYRLRLLHADASANIATDNELVVKVVSLTLQLHSWIISRYWTVQVRNLHASTLKRALDPLPSNLLEIWLDQGGEYSSLLWVLFSFSAAKLDMDPSGKPNLLPILLAKTCQKLGINSIQEFEAKLKRWPWLDSWHGPRMELVWAEMNDPAEVPPLSAKASEILKAIQDPKHLEKRWFLGSQEFYSSL</sequence>
<organism evidence="1 2">
    <name type="scientific">Saxophila tyrrhenica</name>
    <dbReference type="NCBI Taxonomy" id="1690608"/>
    <lineage>
        <taxon>Eukaryota</taxon>
        <taxon>Fungi</taxon>
        <taxon>Dikarya</taxon>
        <taxon>Ascomycota</taxon>
        <taxon>Pezizomycotina</taxon>
        <taxon>Dothideomycetes</taxon>
        <taxon>Dothideomycetidae</taxon>
        <taxon>Mycosphaerellales</taxon>
        <taxon>Extremaceae</taxon>
        <taxon>Saxophila</taxon>
    </lineage>
</organism>
<gene>
    <name evidence="1" type="ORF">LTR77_008896</name>
</gene>
<dbReference type="Proteomes" id="UP001337655">
    <property type="component" value="Unassembled WGS sequence"/>
</dbReference>
<dbReference type="EMBL" id="JAVRRT010000016">
    <property type="protein sequence ID" value="KAK5165367.1"/>
    <property type="molecule type" value="Genomic_DNA"/>
</dbReference>
<evidence type="ECO:0000313" key="2">
    <source>
        <dbReference type="Proteomes" id="UP001337655"/>
    </source>
</evidence>
<accession>A0AAV9P2W5</accession>
<proteinExistence type="predicted"/>
<comment type="caution">
    <text evidence="1">The sequence shown here is derived from an EMBL/GenBank/DDBJ whole genome shotgun (WGS) entry which is preliminary data.</text>
</comment>
<reference evidence="1 2" key="1">
    <citation type="submission" date="2023-08" db="EMBL/GenBank/DDBJ databases">
        <title>Black Yeasts Isolated from many extreme environments.</title>
        <authorList>
            <person name="Coleine C."/>
            <person name="Stajich J.E."/>
            <person name="Selbmann L."/>
        </authorList>
    </citation>
    <scope>NUCLEOTIDE SEQUENCE [LARGE SCALE GENOMIC DNA]</scope>
    <source>
        <strain evidence="1 2">CCFEE 5935</strain>
    </source>
</reference>
<name>A0AAV9P2W5_9PEZI</name>
<dbReference type="AlphaFoldDB" id="A0AAV9P2W5"/>
<dbReference type="RefSeq" id="XP_064655451.1">
    <property type="nucleotide sequence ID" value="XM_064806125.1"/>
</dbReference>
<evidence type="ECO:0000313" key="1">
    <source>
        <dbReference type="EMBL" id="KAK5165367.1"/>
    </source>
</evidence>
<protein>
    <submittedName>
        <fullName evidence="1">Uncharacterized protein</fullName>
    </submittedName>
</protein>